<sequence>MAAARRVARLNDSVFHSQKESQRSAHVDRPILEHRARAAVDSYWDDSTITMNTATSAARALSSDLLSRLQHDYPTVYESLHVYKKAVRHLKDKYEAKETELRRCISVGEELLGQMDVLKQRCEVLAQERDKAIATLGLAAASTVEHTHPTGATASSSSSWAEEKRTLLRSHEVECERYRTGMQKVLQGTAAAQAQKRELELALERTTAQLRETEKQLRTAQDTAVDCEARCATQHEKEIERHRAALARQLAEVRQQAEVDRETVLAEAMVELERLQRALVRTQKELVELQQASGDAQALQAELASTAAAEQASLQRQIRTLEEANHDLLQRLQRREAETQLLRAESSASARRGDSQRSPASANRGAGVCDSALANSLVDPRRESMNDVADVAGLAAVQVRLREENARLRQKLQEVARRGQDEVDEEHAARLSLQQHLHTVEAQSHILRTEVVGRIQQELQQARDQVEVSQAHGATVQRAAVELEVQAAALQEEKATLTDALRAEKETTERLWQELKAAQERQDALNQELQGASVAAQEKDQLVAQLQREKSQLLTALRTFQAQAADIETALTTVTAEQSESTAAHEATVSRLQDRCVLLAHEAEELRTERAALQCRLGDAEEAVDALKDAQRVSQALVREAQRGAKAAEDRASFAANQLTLQRQTSAARLAEVQQHLERAHTQQRDLSRRMEECQQELSRKEEALRKRAEAQEVLVAEIEQLRADQANRDESLRERWRQQYAQSSLERERLIAIKEAHIADLQRQQQELQMSLAENEDCVAQLQGQRQQLQAALSDSLATAAGHKGRIQALEEELACTGEAHRTAQRELQRVAGERERDSSATPALQPSGECDASAAARLAQMQVQLAECEAALCAAERSRQLVQCTVLGCLIPIDTSGAVKADTDKVWDTLLDLLSHGEQELRSRSTSAMQAQAWQVSQHEVSPVSDDKQTADAASLPIDAIQRAAAGVLRATNNLLRYLHDADLHRWSCVINKVMAALVVTEAASEETASAGAGPPAIEGPAAASSEKLCADLASALRMWAQALRQTQDHLAEHVAQVAKAAHLASTEAAQRAQLKQLTLATRTAEEQCGALQVALEEMTAKYSEVVKRAEAQESRAEALRHDVAARDICVREMEHRLDVCQAEVQAERAEWVSKWQEAQRHREAEKREAEAEHARLRAQVMATEEAAHHSTQRAVQESAGAQQQLHTQLQALLESSSAMEVQLRQQVTQLSRGKEDSERGLRRLKSVVAQLEERLSSTEETLRSRETELKIAVASMQELKQAQLQRCADGAAANAFEQRTLTEQVASLQAQLLSSQRDHEMQEALHAAERAEMAALRKVNTSLETRLAEVEGDRAPLREQLHSLLSFTE</sequence>
<feature type="coiled-coil region" evidence="1">
    <location>
        <begin position="589"/>
        <end position="640"/>
    </location>
</feature>
<proteinExistence type="predicted"/>
<reference evidence="3" key="1">
    <citation type="submission" date="2012-08" db="EMBL/GenBank/DDBJ databases">
        <title>Comparative genomics of metastatic and non-metastatic Leishmania guyanensis provides insights into polygenic factors involved in Leishmania RNA virus infection.</title>
        <authorList>
            <person name="Smith D."/>
            <person name="Hertz-Fowler C."/>
            <person name="Martin R."/>
            <person name="Dickens N."/>
            <person name="Fasel N."/>
            <person name="Falquet L."/>
            <person name="Beverley S."/>
            <person name="Zangger H."/>
            <person name="Calderon-Copete S."/>
            <person name="Mottram J."/>
            <person name="Xenarios I."/>
        </authorList>
    </citation>
    <scope>NUCLEOTIDE SEQUENCE</scope>
    <source>
        <strain evidence="3">MHOM/BR/75/M4147/SSU:IR2SAT-LUC</strain>
    </source>
</reference>
<evidence type="ECO:0000256" key="2">
    <source>
        <dbReference type="SAM" id="MobiDB-lite"/>
    </source>
</evidence>
<evidence type="ECO:0000313" key="3">
    <source>
        <dbReference type="EMBL" id="CCM14707.1"/>
    </source>
</evidence>
<keyword evidence="1" id="KW-0175">Coiled coil</keyword>
<feature type="coiled-coil region" evidence="1">
    <location>
        <begin position="480"/>
        <end position="563"/>
    </location>
</feature>
<feature type="coiled-coil region" evidence="1">
    <location>
        <begin position="1098"/>
        <end position="1189"/>
    </location>
</feature>
<accession>A0A1E1ITZ7</accession>
<evidence type="ECO:0000256" key="1">
    <source>
        <dbReference type="SAM" id="Coils"/>
    </source>
</evidence>
<protein>
    <submittedName>
        <fullName evidence="3">Uncharacterized protein</fullName>
    </submittedName>
</protein>
<feature type="coiled-coil region" evidence="1">
    <location>
        <begin position="189"/>
        <end position="338"/>
    </location>
</feature>
<feature type="region of interest" description="Disordered" evidence="2">
    <location>
        <begin position="831"/>
        <end position="850"/>
    </location>
</feature>
<feature type="coiled-coil region" evidence="1">
    <location>
        <begin position="1237"/>
        <end position="1271"/>
    </location>
</feature>
<dbReference type="EMBL" id="CALQ01000651">
    <property type="protein sequence ID" value="CCM14707.1"/>
    <property type="molecule type" value="Genomic_DNA"/>
</dbReference>
<feature type="coiled-coil region" evidence="1">
    <location>
        <begin position="670"/>
        <end position="721"/>
    </location>
</feature>
<feature type="compositionally biased region" description="Basic and acidic residues" evidence="2">
    <location>
        <begin position="831"/>
        <end position="840"/>
    </location>
</feature>
<feature type="coiled-coil region" evidence="1">
    <location>
        <begin position="773"/>
        <end position="828"/>
    </location>
</feature>
<feature type="coiled-coil region" evidence="1">
    <location>
        <begin position="80"/>
        <end position="135"/>
    </location>
</feature>
<organism evidence="3">
    <name type="scientific">Leishmania guyanensis</name>
    <dbReference type="NCBI Taxonomy" id="5670"/>
    <lineage>
        <taxon>Eukaryota</taxon>
        <taxon>Discoba</taxon>
        <taxon>Euglenozoa</taxon>
        <taxon>Kinetoplastea</taxon>
        <taxon>Metakinetoplastina</taxon>
        <taxon>Trypanosomatida</taxon>
        <taxon>Trypanosomatidae</taxon>
        <taxon>Leishmaniinae</taxon>
        <taxon>Leishmania</taxon>
        <taxon>Leishmania guyanensis species complex</taxon>
    </lineage>
</organism>
<name>A0A1E1ITZ7_LEIGU</name>
<gene>
    <name evidence="3" type="primary">LgM4147LRVhigh.20.00770.00090</name>
    <name evidence="3" type="ORF">BN36_2022050</name>
</gene>
<feature type="region of interest" description="Disordered" evidence="2">
    <location>
        <begin position="340"/>
        <end position="367"/>
    </location>
</feature>